<dbReference type="InterPro" id="IPR050351">
    <property type="entry name" value="BphY/WalK/GraS-like"/>
</dbReference>
<keyword evidence="10" id="KW-1133">Transmembrane helix</keyword>
<dbReference type="SUPFAM" id="SSF55874">
    <property type="entry name" value="ATPase domain of HSP90 chaperone/DNA topoisomerase II/histidine kinase"/>
    <property type="match status" value="1"/>
</dbReference>
<dbReference type="Gene3D" id="3.30.565.10">
    <property type="entry name" value="Histidine kinase-like ATPase, C-terminal domain"/>
    <property type="match status" value="1"/>
</dbReference>
<feature type="region of interest" description="Disordered" evidence="9">
    <location>
        <begin position="379"/>
        <end position="452"/>
    </location>
</feature>
<dbReference type="GO" id="GO:0000155">
    <property type="term" value="F:phosphorelay sensor kinase activity"/>
    <property type="evidence" value="ECO:0007669"/>
    <property type="project" value="InterPro"/>
</dbReference>
<keyword evidence="6 12" id="KW-0418">Kinase</keyword>
<feature type="domain" description="Histidine kinase" evidence="11">
    <location>
        <begin position="163"/>
        <end position="385"/>
    </location>
</feature>
<dbReference type="Proteomes" id="UP000523079">
    <property type="component" value="Unassembled WGS sequence"/>
</dbReference>
<accession>A0A7W3P7Q4</accession>
<evidence type="ECO:0000313" key="13">
    <source>
        <dbReference type="Proteomes" id="UP000523079"/>
    </source>
</evidence>
<evidence type="ECO:0000256" key="6">
    <source>
        <dbReference type="ARBA" id="ARBA00022777"/>
    </source>
</evidence>
<reference evidence="12 13" key="1">
    <citation type="submission" date="2020-07" db="EMBL/GenBank/DDBJ databases">
        <title>Sequencing the genomes of 1000 actinobacteria strains.</title>
        <authorList>
            <person name="Klenk H.-P."/>
        </authorList>
    </citation>
    <scope>NUCLEOTIDE SEQUENCE [LARGE SCALE GENOMIC DNA]</scope>
    <source>
        <strain evidence="12 13">DSM 100723</strain>
    </source>
</reference>
<dbReference type="GO" id="GO:0005886">
    <property type="term" value="C:plasma membrane"/>
    <property type="evidence" value="ECO:0007669"/>
    <property type="project" value="UniProtKB-SubCell"/>
</dbReference>
<comment type="subcellular location">
    <subcellularLocation>
        <location evidence="2">Cell membrane</location>
    </subcellularLocation>
</comment>
<comment type="catalytic activity">
    <reaction evidence="1">
        <text>ATP + protein L-histidine = ADP + protein N-phospho-L-histidine.</text>
        <dbReference type="EC" id="2.7.13.3"/>
    </reaction>
</comment>
<dbReference type="FunFam" id="3.30.565.10:FF:000006">
    <property type="entry name" value="Sensor histidine kinase WalK"/>
    <property type="match status" value="1"/>
</dbReference>
<dbReference type="EMBL" id="JACGWT010000007">
    <property type="protein sequence ID" value="MBA8796259.1"/>
    <property type="molecule type" value="Genomic_DNA"/>
</dbReference>
<dbReference type="Gene3D" id="1.10.287.130">
    <property type="match status" value="1"/>
</dbReference>
<keyword evidence="7" id="KW-0902">Two-component regulatory system</keyword>
<dbReference type="InterPro" id="IPR003661">
    <property type="entry name" value="HisK_dim/P_dom"/>
</dbReference>
<dbReference type="InterPro" id="IPR003594">
    <property type="entry name" value="HATPase_dom"/>
</dbReference>
<gene>
    <name evidence="12" type="ORF">FHX74_003912</name>
</gene>
<evidence type="ECO:0000256" key="2">
    <source>
        <dbReference type="ARBA" id="ARBA00004236"/>
    </source>
</evidence>
<proteinExistence type="predicted"/>
<organism evidence="12 13">
    <name type="scientific">Microlunatus kandeliicorticis</name>
    <dbReference type="NCBI Taxonomy" id="1759536"/>
    <lineage>
        <taxon>Bacteria</taxon>
        <taxon>Bacillati</taxon>
        <taxon>Actinomycetota</taxon>
        <taxon>Actinomycetes</taxon>
        <taxon>Propionibacteriales</taxon>
        <taxon>Propionibacteriaceae</taxon>
        <taxon>Microlunatus</taxon>
    </lineage>
</organism>
<keyword evidence="13" id="KW-1185">Reference proteome</keyword>
<dbReference type="GO" id="GO:0016036">
    <property type="term" value="P:cellular response to phosphate starvation"/>
    <property type="evidence" value="ECO:0007669"/>
    <property type="project" value="TreeGrafter"/>
</dbReference>
<evidence type="ECO:0000256" key="1">
    <source>
        <dbReference type="ARBA" id="ARBA00000085"/>
    </source>
</evidence>
<dbReference type="PRINTS" id="PR00344">
    <property type="entry name" value="BCTRLSENSOR"/>
</dbReference>
<dbReference type="InterPro" id="IPR005467">
    <property type="entry name" value="His_kinase_dom"/>
</dbReference>
<dbReference type="CDD" id="cd00075">
    <property type="entry name" value="HATPase"/>
    <property type="match status" value="1"/>
</dbReference>
<keyword evidence="10" id="KW-0812">Transmembrane</keyword>
<dbReference type="Pfam" id="PF02518">
    <property type="entry name" value="HATPase_c"/>
    <property type="match status" value="1"/>
</dbReference>
<dbReference type="CDD" id="cd00082">
    <property type="entry name" value="HisKA"/>
    <property type="match status" value="1"/>
</dbReference>
<dbReference type="PROSITE" id="PS50109">
    <property type="entry name" value="HIS_KIN"/>
    <property type="match status" value="1"/>
</dbReference>
<evidence type="ECO:0000256" key="3">
    <source>
        <dbReference type="ARBA" id="ARBA00012438"/>
    </source>
</evidence>
<feature type="compositionally biased region" description="Low complexity" evidence="9">
    <location>
        <begin position="431"/>
        <end position="452"/>
    </location>
</feature>
<dbReference type="PANTHER" id="PTHR45453:SF1">
    <property type="entry name" value="PHOSPHATE REGULON SENSOR PROTEIN PHOR"/>
    <property type="match status" value="1"/>
</dbReference>
<dbReference type="GO" id="GO:0004721">
    <property type="term" value="F:phosphoprotein phosphatase activity"/>
    <property type="evidence" value="ECO:0007669"/>
    <property type="project" value="TreeGrafter"/>
</dbReference>
<dbReference type="Pfam" id="PF00512">
    <property type="entry name" value="HisKA"/>
    <property type="match status" value="1"/>
</dbReference>
<dbReference type="InterPro" id="IPR004358">
    <property type="entry name" value="Sig_transdc_His_kin-like_C"/>
</dbReference>
<evidence type="ECO:0000256" key="7">
    <source>
        <dbReference type="ARBA" id="ARBA00023012"/>
    </source>
</evidence>
<evidence type="ECO:0000256" key="9">
    <source>
        <dbReference type="SAM" id="MobiDB-lite"/>
    </source>
</evidence>
<comment type="caution">
    <text evidence="12">The sequence shown here is derived from an EMBL/GenBank/DDBJ whole genome shotgun (WGS) entry which is preliminary data.</text>
</comment>
<evidence type="ECO:0000313" key="12">
    <source>
        <dbReference type="EMBL" id="MBA8796259.1"/>
    </source>
</evidence>
<keyword evidence="5 12" id="KW-0808">Transferase</keyword>
<keyword evidence="4" id="KW-0597">Phosphoprotein</keyword>
<evidence type="ECO:0000256" key="10">
    <source>
        <dbReference type="SAM" id="Phobius"/>
    </source>
</evidence>
<dbReference type="PANTHER" id="PTHR45453">
    <property type="entry name" value="PHOSPHATE REGULON SENSOR PROTEIN PHOR"/>
    <property type="match status" value="1"/>
</dbReference>
<dbReference type="SMART" id="SM00388">
    <property type="entry name" value="HisKA"/>
    <property type="match status" value="1"/>
</dbReference>
<dbReference type="EC" id="2.7.13.3" evidence="3"/>
<evidence type="ECO:0000259" key="11">
    <source>
        <dbReference type="PROSITE" id="PS50109"/>
    </source>
</evidence>
<dbReference type="InterPro" id="IPR036890">
    <property type="entry name" value="HATPase_C_sf"/>
</dbReference>
<evidence type="ECO:0000256" key="4">
    <source>
        <dbReference type="ARBA" id="ARBA00022553"/>
    </source>
</evidence>
<protein>
    <recommendedName>
        <fullName evidence="8">Sensor-like histidine kinase SenX3</fullName>
        <ecNumber evidence="3">2.7.13.3</ecNumber>
    </recommendedName>
</protein>
<feature type="transmembrane region" description="Helical" evidence="10">
    <location>
        <begin position="6"/>
        <end position="26"/>
    </location>
</feature>
<dbReference type="InterPro" id="IPR036097">
    <property type="entry name" value="HisK_dim/P_sf"/>
</dbReference>
<sequence>MNPGVVAVIGASAGLVVGILLTLLVLRLRRAAAEQPVDPTRVPVLEPPRPTPPAGTTEVLAVLRSCAVIIGPDEEVVDANGPARRHRLVRGTRMVNEELAREVGVVRTDRRARELDLVLGTGPGAVHLATRVLPLGADFVLVLAEDRSAEYRVDETRRDFVANVSHELKTPIGAVALLAEALEGASDDPDAVRRFAGRLTVESRRLTTLVGQIIDLSRLQADDPLLEPEVVPVDRVLASAVDASRVEADRRGVTLTVAGTTGLQLLGSERQLTTAVGNLVENAVVYSDSGARVVVAARAVPGSSGQTDAVELTVSDNGIGIPAADQQRIFERFYRVDYARSRDNGGTGLGLSIVKHVVAAHHGRLSLWSQLGRGSTFTLRLPAHHPDQPQPAPEAAADVTPVGTPPAAPAAPVTPTPAGPVGVTRDPVPDRSTGAPTSSRRSRTARAQEATR</sequence>
<keyword evidence="10" id="KW-0472">Membrane</keyword>
<feature type="compositionally biased region" description="Pro residues" evidence="9">
    <location>
        <begin position="403"/>
        <end position="418"/>
    </location>
</feature>
<feature type="compositionally biased region" description="Low complexity" evidence="9">
    <location>
        <begin position="393"/>
        <end position="402"/>
    </location>
</feature>
<dbReference type="SMART" id="SM00387">
    <property type="entry name" value="HATPase_c"/>
    <property type="match status" value="1"/>
</dbReference>
<dbReference type="RefSeq" id="WP_182561881.1">
    <property type="nucleotide sequence ID" value="NZ_JACGWT010000007.1"/>
</dbReference>
<evidence type="ECO:0000256" key="5">
    <source>
        <dbReference type="ARBA" id="ARBA00022679"/>
    </source>
</evidence>
<name>A0A7W3P7Q4_9ACTN</name>
<dbReference type="AlphaFoldDB" id="A0A7W3P7Q4"/>
<evidence type="ECO:0000256" key="8">
    <source>
        <dbReference type="ARBA" id="ARBA00039401"/>
    </source>
</evidence>
<dbReference type="SUPFAM" id="SSF47384">
    <property type="entry name" value="Homodimeric domain of signal transducing histidine kinase"/>
    <property type="match status" value="1"/>
</dbReference>